<reference evidence="2 3" key="1">
    <citation type="journal article" date="2014" name="Int. J. Syst. Evol. Microbiol.">
        <title>Streptomyces hoynatensis sp. nov., isolated from deep marine sediment.</title>
        <authorList>
            <person name="Veyisoglu A."/>
            <person name="Sahin N."/>
        </authorList>
    </citation>
    <scope>NUCLEOTIDE SEQUENCE [LARGE SCALE GENOMIC DNA]</scope>
    <source>
        <strain evidence="2 3">KCTC 29097</strain>
    </source>
</reference>
<evidence type="ECO:0000313" key="2">
    <source>
        <dbReference type="EMBL" id="RKN40522.1"/>
    </source>
</evidence>
<evidence type="ECO:0000313" key="3">
    <source>
        <dbReference type="Proteomes" id="UP000272474"/>
    </source>
</evidence>
<evidence type="ECO:0000259" key="1">
    <source>
        <dbReference type="Pfam" id="PF03551"/>
    </source>
</evidence>
<dbReference type="SUPFAM" id="SSF46785">
    <property type="entry name" value="Winged helix' DNA-binding domain"/>
    <property type="match status" value="1"/>
</dbReference>
<keyword evidence="3" id="KW-1185">Reference proteome</keyword>
<dbReference type="Gene3D" id="1.10.10.10">
    <property type="entry name" value="Winged helix-like DNA-binding domain superfamily/Winged helix DNA-binding domain"/>
    <property type="match status" value="1"/>
</dbReference>
<dbReference type="OrthoDB" id="122286at2"/>
<dbReference type="InterPro" id="IPR005149">
    <property type="entry name" value="Tscrpt_reg_PadR_N"/>
</dbReference>
<comment type="caution">
    <text evidence="2">The sequence shown here is derived from an EMBL/GenBank/DDBJ whole genome shotgun (WGS) entry which is preliminary data.</text>
</comment>
<organism evidence="2 3">
    <name type="scientific">Streptomyces hoynatensis</name>
    <dbReference type="NCBI Taxonomy" id="1141874"/>
    <lineage>
        <taxon>Bacteria</taxon>
        <taxon>Bacillati</taxon>
        <taxon>Actinomycetota</taxon>
        <taxon>Actinomycetes</taxon>
        <taxon>Kitasatosporales</taxon>
        <taxon>Streptomycetaceae</taxon>
        <taxon>Streptomyces</taxon>
    </lineage>
</organism>
<accession>A0A3A9YWP4</accession>
<dbReference type="PANTHER" id="PTHR33169">
    <property type="entry name" value="PADR-FAMILY TRANSCRIPTIONAL REGULATOR"/>
    <property type="match status" value="1"/>
</dbReference>
<dbReference type="InterPro" id="IPR036390">
    <property type="entry name" value="WH_DNA-bd_sf"/>
</dbReference>
<protein>
    <submittedName>
        <fullName evidence="2">PadR family transcriptional regulator</fullName>
    </submittedName>
</protein>
<dbReference type="Pfam" id="PF03551">
    <property type="entry name" value="PadR"/>
    <property type="match status" value="1"/>
</dbReference>
<sequence length="109" mass="11531">MHGFLDVCLLGLLAERRDYGLGLVERLAAAGFEEIPGGTLYPSLLRLEKQGLVRTEREPSSAGPPRKYYELTPAGRAALAERVRGWAAFRDAVDAVTSVGSGAGEAGAS</sequence>
<dbReference type="PANTHER" id="PTHR33169:SF14">
    <property type="entry name" value="TRANSCRIPTIONAL REGULATOR RV3488"/>
    <property type="match status" value="1"/>
</dbReference>
<dbReference type="EMBL" id="RBAL01000010">
    <property type="protein sequence ID" value="RKN40522.1"/>
    <property type="molecule type" value="Genomic_DNA"/>
</dbReference>
<dbReference type="InterPro" id="IPR052509">
    <property type="entry name" value="Metal_resp_DNA-bind_regulator"/>
</dbReference>
<name>A0A3A9YWP4_9ACTN</name>
<proteinExistence type="predicted"/>
<dbReference type="InterPro" id="IPR036388">
    <property type="entry name" value="WH-like_DNA-bd_sf"/>
</dbReference>
<dbReference type="AlphaFoldDB" id="A0A3A9YWP4"/>
<dbReference type="Proteomes" id="UP000272474">
    <property type="component" value="Unassembled WGS sequence"/>
</dbReference>
<gene>
    <name evidence="2" type="ORF">D7294_18115</name>
</gene>
<feature type="domain" description="Transcription regulator PadR N-terminal" evidence="1">
    <location>
        <begin position="9"/>
        <end position="81"/>
    </location>
</feature>